<feature type="coiled-coil region" evidence="1">
    <location>
        <begin position="381"/>
        <end position="408"/>
    </location>
</feature>
<evidence type="ECO:0000313" key="3">
    <source>
        <dbReference type="Proteomes" id="UP001626603"/>
    </source>
</evidence>
<organism evidence="2 3">
    <name type="scientific">Methanoculleus palmolei</name>
    <dbReference type="NCBI Taxonomy" id="72612"/>
    <lineage>
        <taxon>Archaea</taxon>
        <taxon>Methanobacteriati</taxon>
        <taxon>Methanobacteriota</taxon>
        <taxon>Stenosarchaea group</taxon>
        <taxon>Methanomicrobia</taxon>
        <taxon>Methanomicrobiales</taxon>
        <taxon>Methanomicrobiaceae</taxon>
        <taxon>Methanoculleus</taxon>
    </lineage>
</organism>
<evidence type="ECO:0000313" key="2">
    <source>
        <dbReference type="EMBL" id="WOX55738.1"/>
    </source>
</evidence>
<accession>A0ABD8A9K5</accession>
<dbReference type="AlphaFoldDB" id="A0ABD8A9K5"/>
<dbReference type="EMBL" id="CP137641">
    <property type="protein sequence ID" value="WOX55738.1"/>
    <property type="molecule type" value="Genomic_DNA"/>
</dbReference>
<protein>
    <submittedName>
        <fullName evidence="2">Uncharacterized protein</fullName>
    </submittedName>
</protein>
<name>A0ABD8A9K5_9EURY</name>
<evidence type="ECO:0000256" key="1">
    <source>
        <dbReference type="SAM" id="Coils"/>
    </source>
</evidence>
<proteinExistence type="predicted"/>
<keyword evidence="3" id="KW-1185">Reference proteome</keyword>
<dbReference type="Proteomes" id="UP001626603">
    <property type="component" value="Chromosome"/>
</dbReference>
<sequence>MTNAVREIHFPKTHHFWMDAGLIGFYELAEQEHPEQWDVSIYLNDTGVTLKGAEDNLQALLEHVYKVLLDRYYNTSSEQQRADNAGFYYDTAQDTFVRFPKVKTRGIAAFIFDKAPRPTKDAVRYAGKGILPPEYADLQERFDAFLQENNLKVGEVKNLLIDGPNAHQPQVLVLQKKILSPKKKATSEGSCFICGHEAHALTDIGSTVFPLITGKDGILSFNSTCGNPTKVCWKCDYIGKFVPISGFYATSDGTCHMYFPYSPSLVKMHEVFRPLEAIKAPDPNYFRNFNQDLGGYFQKPYEMFLSFLYSVYRRALSSKDPAEQGDEDPGFNFTKFYQITTACAPLEYVVMYTEPLGKTQMAKMVWPFKRSVYIFRLLDRLERQGLQIREVMRELVDFEQDKNKYKTLMRNRVCERILNQQSIVDLVDQHVFHVNKSKMQYIKSLHDFTIAYEKILNQERRPMHQKLIDAAVSLGKTIGMSVAPSGKKGKGDLFRLRKARKVEDFLNEVNRIQIKYGALVTSDLYNKGEAFGENFAEFKQFCMIAALNTFNGKNREPENGGAPDQSNR</sequence>
<gene>
    <name evidence="2" type="ORF">R6Y95_00010</name>
</gene>
<reference evidence="2 3" key="1">
    <citation type="submission" date="2023-10" db="EMBL/GenBank/DDBJ databases">
        <title>The complete genome sequence of Methanoculleus palmolei DSM 4273.</title>
        <authorList>
            <person name="Lai S.-J."/>
            <person name="You Y.-T."/>
            <person name="Chen S.-C."/>
        </authorList>
    </citation>
    <scope>NUCLEOTIDE SEQUENCE [LARGE SCALE GENOMIC DNA]</scope>
    <source>
        <strain evidence="2 3">DSM 4273</strain>
    </source>
</reference>
<keyword evidence="1" id="KW-0175">Coiled coil</keyword>